<keyword evidence="3" id="KW-1185">Reference proteome</keyword>
<dbReference type="Proteomes" id="UP000694423">
    <property type="component" value="Unplaced"/>
</dbReference>
<dbReference type="Ensembl" id="ENSDNVT00000018056.1">
    <property type="protein sequence ID" value="ENSDNVP00000015026.1"/>
    <property type="gene ID" value="ENSDNVG00000010570.1"/>
</dbReference>
<evidence type="ECO:0000313" key="3">
    <source>
        <dbReference type="Proteomes" id="UP000694423"/>
    </source>
</evidence>
<reference evidence="2" key="1">
    <citation type="submission" date="2025-08" db="UniProtKB">
        <authorList>
            <consortium name="Ensembl"/>
        </authorList>
    </citation>
    <scope>IDENTIFICATION</scope>
</reference>
<sequence length="169" mass="17925">MLVPSWLTRNLEGHRLGEGHGFAAPVVVLHRDPERHQRRVLGAEGGQLVDAGALEVEPQPVEGGVVRVARPDAGGVLVGHAAGDAAHRGARLVDLAAGLLAEWEVPRGHPSTSPNLFGDPTGRAHRNPPPPSSRERPLRAPRRRPRRSPAPGTGPAGPSRSCRPPRRNG</sequence>
<evidence type="ECO:0000256" key="1">
    <source>
        <dbReference type="SAM" id="MobiDB-lite"/>
    </source>
</evidence>
<proteinExistence type="predicted"/>
<reference evidence="2" key="2">
    <citation type="submission" date="2025-09" db="UniProtKB">
        <authorList>
            <consortium name="Ensembl"/>
        </authorList>
    </citation>
    <scope>IDENTIFICATION</scope>
</reference>
<accession>A0A8C4P8Q8</accession>
<organism evidence="2 3">
    <name type="scientific">Dromaius novaehollandiae</name>
    <name type="common">Emu</name>
    <dbReference type="NCBI Taxonomy" id="8790"/>
    <lineage>
        <taxon>Eukaryota</taxon>
        <taxon>Metazoa</taxon>
        <taxon>Chordata</taxon>
        <taxon>Craniata</taxon>
        <taxon>Vertebrata</taxon>
        <taxon>Euteleostomi</taxon>
        <taxon>Archelosauria</taxon>
        <taxon>Archosauria</taxon>
        <taxon>Dinosauria</taxon>
        <taxon>Saurischia</taxon>
        <taxon>Theropoda</taxon>
        <taxon>Coelurosauria</taxon>
        <taxon>Aves</taxon>
        <taxon>Palaeognathae</taxon>
        <taxon>Casuariiformes</taxon>
        <taxon>Dromaiidae</taxon>
        <taxon>Dromaius</taxon>
    </lineage>
</organism>
<dbReference type="AlphaFoldDB" id="A0A8C4P8Q8"/>
<evidence type="ECO:0000313" key="2">
    <source>
        <dbReference type="Ensembl" id="ENSDNVP00000015026.1"/>
    </source>
</evidence>
<name>A0A8C4P8Q8_DRONO</name>
<feature type="region of interest" description="Disordered" evidence="1">
    <location>
        <begin position="105"/>
        <end position="169"/>
    </location>
</feature>
<feature type="compositionally biased region" description="Low complexity" evidence="1">
    <location>
        <begin position="149"/>
        <end position="161"/>
    </location>
</feature>
<protein>
    <submittedName>
        <fullName evidence="2">Uncharacterized protein</fullName>
    </submittedName>
</protein>